<organism evidence="1 2">
    <name type="scientific">Racocetra persica</name>
    <dbReference type="NCBI Taxonomy" id="160502"/>
    <lineage>
        <taxon>Eukaryota</taxon>
        <taxon>Fungi</taxon>
        <taxon>Fungi incertae sedis</taxon>
        <taxon>Mucoromycota</taxon>
        <taxon>Glomeromycotina</taxon>
        <taxon>Glomeromycetes</taxon>
        <taxon>Diversisporales</taxon>
        <taxon>Gigasporaceae</taxon>
        <taxon>Racocetra</taxon>
    </lineage>
</organism>
<reference evidence="1" key="1">
    <citation type="submission" date="2021-06" db="EMBL/GenBank/DDBJ databases">
        <authorList>
            <person name="Kallberg Y."/>
            <person name="Tangrot J."/>
            <person name="Rosling A."/>
        </authorList>
    </citation>
    <scope>NUCLEOTIDE SEQUENCE</scope>
    <source>
        <strain evidence="1">MA461A</strain>
    </source>
</reference>
<protein>
    <submittedName>
        <fullName evidence="1">23835_t:CDS:1</fullName>
    </submittedName>
</protein>
<gene>
    <name evidence="1" type="ORF">RPERSI_LOCUS4294</name>
</gene>
<name>A0ACA9LZV9_9GLOM</name>
<evidence type="ECO:0000313" key="1">
    <source>
        <dbReference type="EMBL" id="CAG8559214.1"/>
    </source>
</evidence>
<comment type="caution">
    <text evidence="1">The sequence shown here is derived from an EMBL/GenBank/DDBJ whole genome shotgun (WGS) entry which is preliminary data.</text>
</comment>
<accession>A0ACA9LZV9</accession>
<evidence type="ECO:0000313" key="2">
    <source>
        <dbReference type="Proteomes" id="UP000789920"/>
    </source>
</evidence>
<sequence length="236" mass="27595">MAELNFENLELKTLAEQNDAIENALKHHNPYHELLKVFKTYGHFILKSIIFGHRLYRACYLDLKEVSPRSVWESFDFATNNNDILNEYELKKWVNLCLESNIDSWQVINWKGLDPLYNILDQTLQKDIKFMLGIGDQTKELKERVLMTGIGFFSAHTRNLAVLALGIHSFKYHERYEYKPPVPKRLLETPVICEYSNGDADEDKKEIIEYSNSDVEDNSSEEEEDNTSDDNHKCLL</sequence>
<dbReference type="Proteomes" id="UP000789920">
    <property type="component" value="Unassembled WGS sequence"/>
</dbReference>
<proteinExistence type="predicted"/>
<keyword evidence="2" id="KW-1185">Reference proteome</keyword>
<dbReference type="EMBL" id="CAJVQC010005815">
    <property type="protein sequence ID" value="CAG8559214.1"/>
    <property type="molecule type" value="Genomic_DNA"/>
</dbReference>